<evidence type="ECO:0000313" key="9">
    <source>
        <dbReference type="EMBL" id="MCI0183480.1"/>
    </source>
</evidence>
<keyword evidence="3 5" id="KW-0175">Coiled coil</keyword>
<keyword evidence="10" id="KW-1185">Reference proteome</keyword>
<dbReference type="GO" id="GO:0007155">
    <property type="term" value="P:cell adhesion"/>
    <property type="evidence" value="ECO:0007669"/>
    <property type="project" value="InterPro"/>
</dbReference>
<dbReference type="InterPro" id="IPR010810">
    <property type="entry name" value="Flagellin_hook_IN_motif"/>
</dbReference>
<keyword evidence="9" id="KW-0282">Flagellum</keyword>
<comment type="function">
    <text evidence="5">Required for morphogenesis and for the elongation of the flagellar filament by facilitating polymerization of the flagellin monomers at the tip of growing filament. Forms a capping structure, which prevents flagellin subunits (transported through the central channel of the flagellum) from leaking out without polymerization at the distal end.</text>
</comment>
<dbReference type="InterPro" id="IPR003481">
    <property type="entry name" value="FliD_N"/>
</dbReference>
<keyword evidence="4 5" id="KW-0975">Bacterial flagellum</keyword>
<dbReference type="GO" id="GO:0005576">
    <property type="term" value="C:extracellular region"/>
    <property type="evidence" value="ECO:0007669"/>
    <property type="project" value="UniProtKB-SubCell"/>
</dbReference>
<sequence>MSMNLLQQLNTIPNLGGTGLPVQQYASEMQAVLTSQLEQIPDNELSTLSSTQSALTSLQPALSQLQSATQTLASSLSWNSVNLTTTGTGFTATSTSGAQPSSYTVMVNNLSTAQWNTASVSLATSTGSSTLTAGTFQIIPASTSALTGTATITVTSGESLSSIVSAVNQDTSSTGVVASVLDTNGGYEISFQDTNAGSSNTFSLQDINGGTVISGQLGVTLTAAAKNASITLDGSMTLTSASNVFTNAIPNVTINVSQAGSSGTILLSQDSNSALSAVQTWMNAYNSVMSTLNTDTSYTAPTTSGQNAQAQTGPLFTDPAATGLLSQLPNAVNSFVGANGSGTQSSIYQSLSQIGIVIDPNTGKLEFQTASGFSSGSTTGTASFSGTLPSGQTMFTDAVKNNASAVQQLFGVIQTTALSSETPTTGILGQVNTVLNEFLGAGSSTGVIPSELNSISLQQKETNQYLTQLNQMIASNVQNFTSQLNNLNASLQQSSAQMQQINALMNGTSSSSSSSNTGSSSSSSGG</sequence>
<dbReference type="AlphaFoldDB" id="A0A9X1V951"/>
<dbReference type="GO" id="GO:0009424">
    <property type="term" value="C:bacterial-type flagellum hook"/>
    <property type="evidence" value="ECO:0007669"/>
    <property type="project" value="UniProtKB-UniRule"/>
</dbReference>
<dbReference type="PANTHER" id="PTHR30288">
    <property type="entry name" value="FLAGELLAR CAP/ASSEMBLY PROTEIN FLID"/>
    <property type="match status" value="1"/>
</dbReference>
<evidence type="ECO:0000259" key="7">
    <source>
        <dbReference type="Pfam" id="PF02465"/>
    </source>
</evidence>
<dbReference type="InterPro" id="IPR040026">
    <property type="entry name" value="FliD"/>
</dbReference>
<reference evidence="9" key="1">
    <citation type="submission" date="2022-03" db="EMBL/GenBank/DDBJ databases">
        <title>Draft Genome Sequence of Firmicute Strain S0AB, a Heterotrophic Iron/Sulfur-Oxidizing Extreme Acidophile.</title>
        <authorList>
            <person name="Vergara E."/>
            <person name="Pakostova E."/>
            <person name="Johnson D.B."/>
            <person name="Holmes D.S."/>
        </authorList>
    </citation>
    <scope>NUCLEOTIDE SEQUENCE</scope>
    <source>
        <strain evidence="9">S0AB</strain>
    </source>
</reference>
<evidence type="ECO:0000256" key="6">
    <source>
        <dbReference type="SAM" id="MobiDB-lite"/>
    </source>
</evidence>
<evidence type="ECO:0000256" key="1">
    <source>
        <dbReference type="ARBA" id="ARBA00009764"/>
    </source>
</evidence>
<keyword evidence="5" id="KW-0964">Secreted</keyword>
<dbReference type="Pfam" id="PF02465">
    <property type="entry name" value="FliD_N"/>
    <property type="match status" value="1"/>
</dbReference>
<evidence type="ECO:0000256" key="3">
    <source>
        <dbReference type="ARBA" id="ARBA00023054"/>
    </source>
</evidence>
<evidence type="ECO:0000256" key="2">
    <source>
        <dbReference type="ARBA" id="ARBA00011255"/>
    </source>
</evidence>
<dbReference type="Proteomes" id="UP001139263">
    <property type="component" value="Unassembled WGS sequence"/>
</dbReference>
<accession>A0A9X1V951</accession>
<dbReference type="Pfam" id="PF07195">
    <property type="entry name" value="FliD_C"/>
    <property type="match status" value="1"/>
</dbReference>
<evidence type="ECO:0000256" key="4">
    <source>
        <dbReference type="ARBA" id="ARBA00023143"/>
    </source>
</evidence>
<gene>
    <name evidence="9" type="primary">fliD</name>
    <name evidence="9" type="ORF">MM817_01757</name>
</gene>
<dbReference type="PANTHER" id="PTHR30288:SF0">
    <property type="entry name" value="FLAGELLAR HOOK-ASSOCIATED PROTEIN 2"/>
    <property type="match status" value="1"/>
</dbReference>
<dbReference type="GO" id="GO:0071973">
    <property type="term" value="P:bacterial-type flagellum-dependent cell motility"/>
    <property type="evidence" value="ECO:0007669"/>
    <property type="project" value="TreeGrafter"/>
</dbReference>
<comment type="similarity">
    <text evidence="1 5">Belongs to the FliD family.</text>
</comment>
<dbReference type="InterPro" id="IPR010809">
    <property type="entry name" value="FliD_C"/>
</dbReference>
<dbReference type="Pfam" id="PF07196">
    <property type="entry name" value="Flagellin_IN"/>
    <property type="match status" value="1"/>
</dbReference>
<comment type="subunit">
    <text evidence="2 5">Homopentamer.</text>
</comment>
<dbReference type="GO" id="GO:0009421">
    <property type="term" value="C:bacterial-type flagellum filament cap"/>
    <property type="evidence" value="ECO:0007669"/>
    <property type="project" value="InterPro"/>
</dbReference>
<keyword evidence="9" id="KW-0966">Cell projection</keyword>
<name>A0A9X1V951_9BACL</name>
<feature type="domain" description="Flagellar hook-associated protein 2 C-terminal" evidence="8">
    <location>
        <begin position="225"/>
        <end position="493"/>
    </location>
</feature>
<comment type="caution">
    <text evidence="9">The sequence shown here is derived from an EMBL/GenBank/DDBJ whole genome shotgun (WGS) entry which is preliminary data.</text>
</comment>
<dbReference type="RefSeq" id="WP_241713836.1">
    <property type="nucleotide sequence ID" value="NZ_JALBUF010000004.1"/>
</dbReference>
<dbReference type="EMBL" id="JALBUF010000004">
    <property type="protein sequence ID" value="MCI0183480.1"/>
    <property type="molecule type" value="Genomic_DNA"/>
</dbReference>
<organism evidence="9 10">
    <name type="scientific">Sulfoacidibacillus ferrooxidans</name>
    <dbReference type="NCBI Taxonomy" id="2005001"/>
    <lineage>
        <taxon>Bacteria</taxon>
        <taxon>Bacillati</taxon>
        <taxon>Bacillota</taxon>
        <taxon>Bacilli</taxon>
        <taxon>Bacillales</taxon>
        <taxon>Alicyclobacillaceae</taxon>
        <taxon>Sulfoacidibacillus</taxon>
    </lineage>
</organism>
<keyword evidence="9" id="KW-0969">Cilium</keyword>
<feature type="coiled-coil region" evidence="5">
    <location>
        <begin position="477"/>
        <end position="504"/>
    </location>
</feature>
<comment type="subcellular location">
    <subcellularLocation>
        <location evidence="5">Secreted</location>
    </subcellularLocation>
    <subcellularLocation>
        <location evidence="5">Bacterial flagellum</location>
    </subcellularLocation>
</comment>
<proteinExistence type="inferred from homology"/>
<protein>
    <recommendedName>
        <fullName evidence="5">Flagellar hook-associated protein 2</fullName>
        <shortName evidence="5">HAP2</shortName>
    </recommendedName>
    <alternativeName>
        <fullName evidence="5">Flagellar cap protein</fullName>
    </alternativeName>
</protein>
<feature type="domain" description="Flagellar hook-associated protein 2 N-terminal" evidence="7">
    <location>
        <begin position="18"/>
        <end position="114"/>
    </location>
</feature>
<evidence type="ECO:0000256" key="5">
    <source>
        <dbReference type="RuleBase" id="RU362066"/>
    </source>
</evidence>
<evidence type="ECO:0000313" key="10">
    <source>
        <dbReference type="Proteomes" id="UP001139263"/>
    </source>
</evidence>
<feature type="region of interest" description="Disordered" evidence="6">
    <location>
        <begin position="505"/>
        <end position="526"/>
    </location>
</feature>
<evidence type="ECO:0000259" key="8">
    <source>
        <dbReference type="Pfam" id="PF07195"/>
    </source>
</evidence>